<dbReference type="Pfam" id="PF13581">
    <property type="entry name" value="HATPase_c_2"/>
    <property type="match status" value="1"/>
</dbReference>
<keyword evidence="5" id="KW-1185">Reference proteome</keyword>
<evidence type="ECO:0000313" key="4">
    <source>
        <dbReference type="EMBL" id="MPY55131.1"/>
    </source>
</evidence>
<keyword evidence="4" id="KW-0547">Nucleotide-binding</keyword>
<gene>
    <name evidence="4" type="ORF">FPZ41_43935</name>
</gene>
<dbReference type="GO" id="GO:0004674">
    <property type="term" value="F:protein serine/threonine kinase activity"/>
    <property type="evidence" value="ECO:0007669"/>
    <property type="project" value="UniProtKB-KW"/>
</dbReference>
<dbReference type="SUPFAM" id="SSF55874">
    <property type="entry name" value="ATPase domain of HSP90 chaperone/DNA topoisomerase II/histidine kinase"/>
    <property type="match status" value="1"/>
</dbReference>
<dbReference type="InterPro" id="IPR003594">
    <property type="entry name" value="HATPase_dom"/>
</dbReference>
<evidence type="ECO:0000256" key="1">
    <source>
        <dbReference type="ARBA" id="ARBA00022527"/>
    </source>
</evidence>
<evidence type="ECO:0000256" key="2">
    <source>
        <dbReference type="SAM" id="MobiDB-lite"/>
    </source>
</evidence>
<comment type="caution">
    <text evidence="4">The sequence shown here is derived from an EMBL/GenBank/DDBJ whole genome shotgun (WGS) entry which is preliminary data.</text>
</comment>
<sequence>MVGYLAPYGGRPGDDRRRAGRANALEHGDSGTSAVACALTAGTVTISVIDEGHGPVPVAALGTPPDPEPEHGRGLLITDAPADRWGTRETGSGQVVRAEIVTG</sequence>
<proteinExistence type="predicted"/>
<name>A0A5N8X6Q4_9ACTN</name>
<dbReference type="GO" id="GO:0005524">
    <property type="term" value="F:ATP binding"/>
    <property type="evidence" value="ECO:0007669"/>
    <property type="project" value="UniProtKB-KW"/>
</dbReference>
<keyword evidence="1" id="KW-0418">Kinase</keyword>
<keyword evidence="1" id="KW-0808">Transferase</keyword>
<accession>A0A5N8X6Q4</accession>
<dbReference type="EMBL" id="VMNX01000371">
    <property type="protein sequence ID" value="MPY55131.1"/>
    <property type="molecule type" value="Genomic_DNA"/>
</dbReference>
<dbReference type="InterPro" id="IPR036890">
    <property type="entry name" value="HATPase_C_sf"/>
</dbReference>
<feature type="domain" description="Histidine kinase/HSP90-like ATPase" evidence="3">
    <location>
        <begin position="22"/>
        <end position="98"/>
    </location>
</feature>
<dbReference type="AlphaFoldDB" id="A0A5N8X6Q4"/>
<dbReference type="InterPro" id="IPR050267">
    <property type="entry name" value="Anti-sigma-factor_SerPK"/>
</dbReference>
<dbReference type="Gene3D" id="3.30.565.10">
    <property type="entry name" value="Histidine kinase-like ATPase, C-terminal domain"/>
    <property type="match status" value="1"/>
</dbReference>
<evidence type="ECO:0000313" key="5">
    <source>
        <dbReference type="Proteomes" id="UP000373149"/>
    </source>
</evidence>
<feature type="region of interest" description="Disordered" evidence="2">
    <location>
        <begin position="1"/>
        <end position="32"/>
    </location>
</feature>
<protein>
    <submittedName>
        <fullName evidence="4">ATP-binding protein</fullName>
    </submittedName>
</protein>
<dbReference type="CDD" id="cd16936">
    <property type="entry name" value="HATPase_RsbW-like"/>
    <property type="match status" value="1"/>
</dbReference>
<keyword evidence="1" id="KW-0723">Serine/threonine-protein kinase</keyword>
<organism evidence="4 5">
    <name type="scientific">Streptomyces acidicola</name>
    <dbReference type="NCBI Taxonomy" id="2596892"/>
    <lineage>
        <taxon>Bacteria</taxon>
        <taxon>Bacillati</taxon>
        <taxon>Actinomycetota</taxon>
        <taxon>Actinomycetes</taxon>
        <taxon>Kitasatosporales</taxon>
        <taxon>Streptomycetaceae</taxon>
        <taxon>Streptomyces</taxon>
    </lineage>
</organism>
<dbReference type="PANTHER" id="PTHR35526">
    <property type="entry name" value="ANTI-SIGMA-F FACTOR RSBW-RELATED"/>
    <property type="match status" value="1"/>
</dbReference>
<evidence type="ECO:0000259" key="3">
    <source>
        <dbReference type="Pfam" id="PF13581"/>
    </source>
</evidence>
<reference evidence="4 5" key="1">
    <citation type="submission" date="2019-09" db="EMBL/GenBank/DDBJ databases">
        <authorList>
            <person name="Duangmal K."/>
            <person name="Teo W.F.A."/>
            <person name="Lipun K."/>
        </authorList>
    </citation>
    <scope>NUCLEOTIDE SEQUENCE [LARGE SCALE GENOMIC DNA]</scope>
    <source>
        <strain evidence="4 5">K1PN6</strain>
    </source>
</reference>
<dbReference type="PANTHER" id="PTHR35526:SF3">
    <property type="entry name" value="ANTI-SIGMA-F FACTOR RSBW"/>
    <property type="match status" value="1"/>
</dbReference>
<dbReference type="Proteomes" id="UP000373149">
    <property type="component" value="Unassembled WGS sequence"/>
</dbReference>
<keyword evidence="4" id="KW-0067">ATP-binding</keyword>